<dbReference type="GO" id="GO:0009279">
    <property type="term" value="C:cell outer membrane"/>
    <property type="evidence" value="ECO:0007669"/>
    <property type="project" value="UniProtKB-SubCell"/>
</dbReference>
<dbReference type="EMBL" id="SNRY01001499">
    <property type="protein sequence ID" value="KAA6330469.1"/>
    <property type="molecule type" value="Genomic_DNA"/>
</dbReference>
<dbReference type="SUPFAM" id="SSF48452">
    <property type="entry name" value="TPR-like"/>
    <property type="match status" value="1"/>
</dbReference>
<evidence type="ECO:0000313" key="7">
    <source>
        <dbReference type="EMBL" id="KAA6330469.1"/>
    </source>
</evidence>
<comment type="subcellular location">
    <subcellularLocation>
        <location evidence="1">Cell outer membrane</location>
    </subcellularLocation>
</comment>
<dbReference type="InterPro" id="IPR012944">
    <property type="entry name" value="SusD_RagB_dom"/>
</dbReference>
<evidence type="ECO:0000256" key="3">
    <source>
        <dbReference type="ARBA" id="ARBA00023136"/>
    </source>
</evidence>
<proteinExistence type="predicted"/>
<evidence type="ECO:0000256" key="5">
    <source>
        <dbReference type="SAM" id="MobiDB-lite"/>
    </source>
</evidence>
<comment type="caution">
    <text evidence="7">The sequence shown here is derived from an EMBL/GenBank/DDBJ whole genome shotgun (WGS) entry which is preliminary data.</text>
</comment>
<evidence type="ECO:0000256" key="2">
    <source>
        <dbReference type="ARBA" id="ARBA00022729"/>
    </source>
</evidence>
<keyword evidence="2" id="KW-0732">Signal</keyword>
<protein>
    <submittedName>
        <fullName evidence="7">RagB/SusD family nutrient uptake outer membrane protein</fullName>
    </submittedName>
</protein>
<dbReference type="Pfam" id="PF07980">
    <property type="entry name" value="SusD_RagB"/>
    <property type="match status" value="1"/>
</dbReference>
<dbReference type="Gene3D" id="1.25.40.390">
    <property type="match status" value="1"/>
</dbReference>
<gene>
    <name evidence="7" type="ORF">EZS27_020828</name>
</gene>
<reference evidence="7" key="1">
    <citation type="submission" date="2019-03" db="EMBL/GenBank/DDBJ databases">
        <title>Single cell metagenomics reveals metabolic interactions within the superorganism composed of flagellate Streblomastix strix and complex community of Bacteroidetes bacteria on its surface.</title>
        <authorList>
            <person name="Treitli S.C."/>
            <person name="Kolisko M."/>
            <person name="Husnik F."/>
            <person name="Keeling P."/>
            <person name="Hampl V."/>
        </authorList>
    </citation>
    <scope>NUCLEOTIDE SEQUENCE</scope>
    <source>
        <strain evidence="7">STM</strain>
    </source>
</reference>
<keyword evidence="3" id="KW-0472">Membrane</keyword>
<evidence type="ECO:0000256" key="1">
    <source>
        <dbReference type="ARBA" id="ARBA00004442"/>
    </source>
</evidence>
<evidence type="ECO:0000259" key="6">
    <source>
        <dbReference type="Pfam" id="PF07980"/>
    </source>
</evidence>
<sequence>MKRKLFTMLIVALTLVTVFHSCGLEPEYYSQVAPSTYFDSQDKVYQRFARPFTQWATNIGNFPTSYFTAMQTLTTDEILMPNRNGDWYDDGFYLNPFYHRFSPGTESYANYAWNGYSGGIAQAWSALEDIDKYVDFDALQFPAGTRESMLNQLKVLVAFNYWFALDHFGGVPLYTSNEGEVGARASEQETFDFVENLLKEALPSLPKQAAGQAQNGTITQGVAASLLARLYFNAVSYIKKDMYAECAQICEGIINGTYGSYAPANSFQEIFGFGNEACNELIWVIPSDKGAREVEAGRRNYGTHYGTWAYFQNPDAMSWNGICLVPSLDINGKSYWGNTNPAPTQYKLGSPYAKFENTDLRKKNYLYLGEGKYEGMFLAGKLVNPNGGACVADGSREYLKGDTLAMVDQVAQLGPDIPDDPATPENEAKPRYPNGRQEGAMYAEENSGVRLLKFSPVPTAADNSWRFTPDIPVIRLTEIIYTLAECKYRKGDAAGAAQLINNIRGRYFIGGADPNPVPASFDEYRFLDEWLIEFIGEGRRRIDLVRWNKFTTEAWWDHPADGPGKEHFNRFPIPSEAINANNKLEQNPGY</sequence>
<evidence type="ECO:0000256" key="4">
    <source>
        <dbReference type="ARBA" id="ARBA00023237"/>
    </source>
</evidence>
<dbReference type="InterPro" id="IPR011990">
    <property type="entry name" value="TPR-like_helical_dom_sf"/>
</dbReference>
<dbReference type="AlphaFoldDB" id="A0A5J4R9W1"/>
<accession>A0A5J4R9W1</accession>
<feature type="region of interest" description="Disordered" evidence="5">
    <location>
        <begin position="415"/>
        <end position="435"/>
    </location>
</feature>
<name>A0A5J4R9W1_9ZZZZ</name>
<organism evidence="7">
    <name type="scientific">termite gut metagenome</name>
    <dbReference type="NCBI Taxonomy" id="433724"/>
    <lineage>
        <taxon>unclassified sequences</taxon>
        <taxon>metagenomes</taxon>
        <taxon>organismal metagenomes</taxon>
    </lineage>
</organism>
<feature type="domain" description="RagB/SusD" evidence="6">
    <location>
        <begin position="279"/>
        <end position="590"/>
    </location>
</feature>
<keyword evidence="4" id="KW-0998">Cell outer membrane</keyword>